<comment type="caution">
    <text evidence="1">The sequence shown here is derived from an EMBL/GenBank/DDBJ whole genome shotgun (WGS) entry which is preliminary data.</text>
</comment>
<organism evidence="1">
    <name type="scientific">marine sediment metagenome</name>
    <dbReference type="NCBI Taxonomy" id="412755"/>
    <lineage>
        <taxon>unclassified sequences</taxon>
        <taxon>metagenomes</taxon>
        <taxon>ecological metagenomes</taxon>
    </lineage>
</organism>
<accession>A0A0F9SE84</accession>
<gene>
    <name evidence="1" type="ORF">LCGC14_0861420</name>
</gene>
<feature type="non-terminal residue" evidence="1">
    <location>
        <position position="1"/>
    </location>
</feature>
<reference evidence="1" key="1">
    <citation type="journal article" date="2015" name="Nature">
        <title>Complex archaea that bridge the gap between prokaryotes and eukaryotes.</title>
        <authorList>
            <person name="Spang A."/>
            <person name="Saw J.H."/>
            <person name="Jorgensen S.L."/>
            <person name="Zaremba-Niedzwiedzka K."/>
            <person name="Martijn J."/>
            <person name="Lind A.E."/>
            <person name="van Eijk R."/>
            <person name="Schleper C."/>
            <person name="Guy L."/>
            <person name="Ettema T.J."/>
        </authorList>
    </citation>
    <scope>NUCLEOTIDE SEQUENCE</scope>
</reference>
<sequence length="56" mass="6645">PNSMHLPLTPDLILELMDGYLTSSRQKMKEHQKDMEEGYKEMDECYKKLNKQLGEE</sequence>
<evidence type="ECO:0000313" key="1">
    <source>
        <dbReference type="EMBL" id="KKN27718.1"/>
    </source>
</evidence>
<dbReference type="AlphaFoldDB" id="A0A0F9SE84"/>
<proteinExistence type="predicted"/>
<name>A0A0F9SE84_9ZZZZ</name>
<protein>
    <submittedName>
        <fullName evidence="1">Uncharacterized protein</fullName>
    </submittedName>
</protein>
<dbReference type="EMBL" id="LAZR01002616">
    <property type="protein sequence ID" value="KKN27718.1"/>
    <property type="molecule type" value="Genomic_DNA"/>
</dbReference>